<dbReference type="EMBL" id="WNUR01001525">
    <property type="protein sequence ID" value="MDZ7543713.1"/>
    <property type="molecule type" value="Genomic_DNA"/>
</dbReference>
<name>A0AAW9KKK9_CLOPF</name>
<dbReference type="PANTHER" id="PTHR43553:SF27">
    <property type="entry name" value="ENERGY-COUPLING FACTOR TRANSPORTER ATP-BINDING PROTEIN ECFA2"/>
    <property type="match status" value="1"/>
</dbReference>
<evidence type="ECO:0000259" key="9">
    <source>
        <dbReference type="Pfam" id="PF00005"/>
    </source>
</evidence>
<dbReference type="GO" id="GO:0042626">
    <property type="term" value="F:ATPase-coupled transmembrane transporter activity"/>
    <property type="evidence" value="ECO:0007669"/>
    <property type="project" value="TreeGrafter"/>
</dbReference>
<comment type="similarity">
    <text evidence="2">Belongs to the ABC transporter superfamily.</text>
</comment>
<evidence type="ECO:0000313" key="10">
    <source>
        <dbReference type="EMBL" id="MDZ7543713.1"/>
    </source>
</evidence>
<dbReference type="GO" id="GO:0005524">
    <property type="term" value="F:ATP binding"/>
    <property type="evidence" value="ECO:0007669"/>
    <property type="project" value="UniProtKB-KW"/>
</dbReference>
<dbReference type="InterPro" id="IPR027417">
    <property type="entry name" value="P-loop_NTPase"/>
</dbReference>
<dbReference type="GO" id="GO:0043190">
    <property type="term" value="C:ATP-binding cassette (ABC) transporter complex"/>
    <property type="evidence" value="ECO:0007669"/>
    <property type="project" value="TreeGrafter"/>
</dbReference>
<dbReference type="InterPro" id="IPR003439">
    <property type="entry name" value="ABC_transporter-like_ATP-bd"/>
</dbReference>
<comment type="caution">
    <text evidence="10">The sequence shown here is derived from an EMBL/GenBank/DDBJ whole genome shotgun (WGS) entry which is preliminary data.</text>
</comment>
<dbReference type="PANTHER" id="PTHR43553">
    <property type="entry name" value="HEAVY METAL TRANSPORTER"/>
    <property type="match status" value="1"/>
</dbReference>
<dbReference type="Proteomes" id="UP001288944">
    <property type="component" value="Unassembled WGS sequence"/>
</dbReference>
<sequence>VGLSEELLSRSPFALSGGQMRKAAIATVLASNPEMLVLDEPTATLDPVSRSELIQLLKRLCIEHGKTIVMVTHRLDEVLEYADRFILMKQGTVSFQGTREELFAQAEMLSDADIELPSTLKLARQIQALTGASITEL</sequence>
<keyword evidence="5" id="KW-0547">Nucleotide-binding</keyword>
<dbReference type="Gene3D" id="3.40.50.300">
    <property type="entry name" value="P-loop containing nucleotide triphosphate hydrolases"/>
    <property type="match status" value="1"/>
</dbReference>
<feature type="non-terminal residue" evidence="10">
    <location>
        <position position="137"/>
    </location>
</feature>
<accession>A0AAW9KKK9</accession>
<dbReference type="InterPro" id="IPR050095">
    <property type="entry name" value="ECF_ABC_transporter_ATP-bd"/>
</dbReference>
<feature type="domain" description="ABC transporter" evidence="9">
    <location>
        <begin position="5"/>
        <end position="43"/>
    </location>
</feature>
<evidence type="ECO:0000256" key="7">
    <source>
        <dbReference type="ARBA" id="ARBA00022967"/>
    </source>
</evidence>
<proteinExistence type="inferred from homology"/>
<evidence type="ECO:0000256" key="3">
    <source>
        <dbReference type="ARBA" id="ARBA00022448"/>
    </source>
</evidence>
<feature type="non-terminal residue" evidence="10">
    <location>
        <position position="1"/>
    </location>
</feature>
<evidence type="ECO:0000256" key="8">
    <source>
        <dbReference type="ARBA" id="ARBA00023136"/>
    </source>
</evidence>
<evidence type="ECO:0000256" key="5">
    <source>
        <dbReference type="ARBA" id="ARBA00022741"/>
    </source>
</evidence>
<dbReference type="SUPFAM" id="SSF52540">
    <property type="entry name" value="P-loop containing nucleoside triphosphate hydrolases"/>
    <property type="match status" value="1"/>
</dbReference>
<dbReference type="AlphaFoldDB" id="A0AAW9KKK9"/>
<keyword evidence="8" id="KW-0472">Membrane</keyword>
<evidence type="ECO:0000256" key="2">
    <source>
        <dbReference type="ARBA" id="ARBA00005417"/>
    </source>
</evidence>
<dbReference type="Pfam" id="PF00005">
    <property type="entry name" value="ABC_tran"/>
    <property type="match status" value="1"/>
</dbReference>
<reference evidence="10" key="1">
    <citation type="submission" date="2019-11" db="EMBL/GenBank/DDBJ databases">
        <title>Characterization of Clostridium perfringens isolates from swine manure treated agricultural soils.</title>
        <authorList>
            <person name="Wushke S.T."/>
        </authorList>
    </citation>
    <scope>NUCLEOTIDE SEQUENCE</scope>
    <source>
        <strain evidence="10">X62</strain>
    </source>
</reference>
<protein>
    <submittedName>
        <fullName evidence="10">ATP-binding cassette domain-containing protein</fullName>
    </submittedName>
</protein>
<keyword evidence="6 10" id="KW-0067">ATP-binding</keyword>
<dbReference type="GO" id="GO:0016887">
    <property type="term" value="F:ATP hydrolysis activity"/>
    <property type="evidence" value="ECO:0007669"/>
    <property type="project" value="InterPro"/>
</dbReference>
<keyword evidence="7" id="KW-1278">Translocase</keyword>
<evidence type="ECO:0000256" key="6">
    <source>
        <dbReference type="ARBA" id="ARBA00022840"/>
    </source>
</evidence>
<organism evidence="10 11">
    <name type="scientific">Clostridium perfringens</name>
    <dbReference type="NCBI Taxonomy" id="1502"/>
    <lineage>
        <taxon>Bacteria</taxon>
        <taxon>Bacillati</taxon>
        <taxon>Bacillota</taxon>
        <taxon>Clostridia</taxon>
        <taxon>Eubacteriales</taxon>
        <taxon>Clostridiaceae</taxon>
        <taxon>Clostridium</taxon>
    </lineage>
</organism>
<keyword evidence="3" id="KW-0813">Transport</keyword>
<evidence type="ECO:0000256" key="4">
    <source>
        <dbReference type="ARBA" id="ARBA00022475"/>
    </source>
</evidence>
<keyword evidence="4" id="KW-1003">Cell membrane</keyword>
<comment type="subcellular location">
    <subcellularLocation>
        <location evidence="1">Cell membrane</location>
        <topology evidence="1">Peripheral membrane protein</topology>
    </subcellularLocation>
</comment>
<gene>
    <name evidence="10" type="ORF">GNF83_21610</name>
</gene>
<evidence type="ECO:0000256" key="1">
    <source>
        <dbReference type="ARBA" id="ARBA00004202"/>
    </source>
</evidence>
<evidence type="ECO:0000313" key="11">
    <source>
        <dbReference type="Proteomes" id="UP001288944"/>
    </source>
</evidence>